<feature type="transmembrane region" description="Helical" evidence="1">
    <location>
        <begin position="24"/>
        <end position="46"/>
    </location>
</feature>
<feature type="transmembrane region" description="Helical" evidence="1">
    <location>
        <begin position="336"/>
        <end position="363"/>
    </location>
</feature>
<dbReference type="OrthoDB" id="5137886at2"/>
<sequence length="370" mass="38148">MSESPWPVGLAVSEGVANARSGRWVSLIIVVAVAWITTGVGLANALEVSTLSRAEEEWIAAGAFVMSIEPASHETGARIDVAACERLSQTDGISASFAVAVTTATIEPANAPGTLTTLSEVSPGIYPFLDVREPTGAGLVATATAAGPIGLADGEDTIFTRTDASGTSTPMRATAVIVDRAALSAGLEGSFMLPALLTGEADSCHVRTDAAHIEAVPTYVSQALSAPDGTLAIVRPLLSTNTYGLDFATAYSNRILTGAWAGGTVALTALWALVQRARRTRHAIYQTFGAHSRARLTMQLTEWAALSLPGATWGWGIATSLAIGLGADPGISLTQITLQIIATWCAVSIAIVAIALIPVGTLLDALKDRS</sequence>
<name>A0A1M6HG71_9ACTN</name>
<evidence type="ECO:0000313" key="2">
    <source>
        <dbReference type="EMBL" id="SHJ21173.1"/>
    </source>
</evidence>
<reference evidence="3" key="1">
    <citation type="submission" date="2016-11" db="EMBL/GenBank/DDBJ databases">
        <authorList>
            <person name="Varghese N."/>
            <person name="Submissions S."/>
        </authorList>
    </citation>
    <scope>NUCLEOTIDE SEQUENCE [LARGE SCALE GENOMIC DNA]</scope>
    <source>
        <strain evidence="3">DSM 12906</strain>
    </source>
</reference>
<organism evidence="2 3">
    <name type="scientific">Tessaracoccus bendigoensis DSM 12906</name>
    <dbReference type="NCBI Taxonomy" id="1123357"/>
    <lineage>
        <taxon>Bacteria</taxon>
        <taxon>Bacillati</taxon>
        <taxon>Actinomycetota</taxon>
        <taxon>Actinomycetes</taxon>
        <taxon>Propionibacteriales</taxon>
        <taxon>Propionibacteriaceae</taxon>
        <taxon>Tessaracoccus</taxon>
    </lineage>
</organism>
<dbReference type="AlphaFoldDB" id="A0A1M6HG71"/>
<dbReference type="Proteomes" id="UP000184512">
    <property type="component" value="Unassembled WGS sequence"/>
</dbReference>
<dbReference type="RefSeq" id="WP_073187701.1">
    <property type="nucleotide sequence ID" value="NZ_FQZG01000032.1"/>
</dbReference>
<dbReference type="GO" id="GO:0005886">
    <property type="term" value="C:plasma membrane"/>
    <property type="evidence" value="ECO:0007669"/>
    <property type="project" value="UniProtKB-SubCell"/>
</dbReference>
<dbReference type="STRING" id="1123357.SAMN02745244_01978"/>
<evidence type="ECO:0008006" key="4">
    <source>
        <dbReference type="Google" id="ProtNLM"/>
    </source>
</evidence>
<keyword evidence="1" id="KW-1133">Transmembrane helix</keyword>
<evidence type="ECO:0000256" key="1">
    <source>
        <dbReference type="SAM" id="Phobius"/>
    </source>
</evidence>
<dbReference type="EMBL" id="FQZG01000032">
    <property type="protein sequence ID" value="SHJ21173.1"/>
    <property type="molecule type" value="Genomic_DNA"/>
</dbReference>
<feature type="transmembrane region" description="Helical" evidence="1">
    <location>
        <begin position="255"/>
        <end position="274"/>
    </location>
</feature>
<keyword evidence="3" id="KW-1185">Reference proteome</keyword>
<proteinExistence type="predicted"/>
<keyword evidence="1" id="KW-0812">Transmembrane</keyword>
<accession>A0A1M6HG71</accession>
<feature type="transmembrane region" description="Helical" evidence="1">
    <location>
        <begin position="303"/>
        <end position="324"/>
    </location>
</feature>
<gene>
    <name evidence="2" type="ORF">SAMN02745244_01978</name>
</gene>
<keyword evidence="1" id="KW-0472">Membrane</keyword>
<protein>
    <recommendedName>
        <fullName evidence="4">FtsX-like permease family protein</fullName>
    </recommendedName>
</protein>
<evidence type="ECO:0000313" key="3">
    <source>
        <dbReference type="Proteomes" id="UP000184512"/>
    </source>
</evidence>